<dbReference type="InterPro" id="IPR012393">
    <property type="entry name" value="Tricorn_protease"/>
</dbReference>
<evidence type="ECO:0000256" key="5">
    <source>
        <dbReference type="ARBA" id="ARBA00022801"/>
    </source>
</evidence>
<dbReference type="GO" id="GO:0008236">
    <property type="term" value="F:serine-type peptidase activity"/>
    <property type="evidence" value="ECO:0007669"/>
    <property type="project" value="UniProtKB-UniRule"/>
</dbReference>
<feature type="region of interest" description="Disordered" evidence="10">
    <location>
        <begin position="520"/>
        <end position="554"/>
    </location>
</feature>
<evidence type="ECO:0000313" key="12">
    <source>
        <dbReference type="EMBL" id="WNZ21585.1"/>
    </source>
</evidence>
<evidence type="ECO:0000256" key="8">
    <source>
        <dbReference type="PIRSR" id="PIRSR036421-1"/>
    </source>
</evidence>
<dbReference type="Pfam" id="PF26550">
    <property type="entry name" value="Tricorn_2nd"/>
    <property type="match status" value="1"/>
</dbReference>
<dbReference type="PIRSF" id="PIRSF036421">
    <property type="entry name" value="Tricorn_protease"/>
    <property type="match status" value="1"/>
</dbReference>
<evidence type="ECO:0000256" key="1">
    <source>
        <dbReference type="ARBA" id="ARBA00004496"/>
    </source>
</evidence>
<dbReference type="SUPFAM" id="SSF52096">
    <property type="entry name" value="ClpP/crotonase"/>
    <property type="match status" value="1"/>
</dbReference>
<name>A0AA97AE42_9CYAN</name>
<feature type="compositionally biased region" description="Basic and acidic residues" evidence="10">
    <location>
        <begin position="542"/>
        <end position="554"/>
    </location>
</feature>
<keyword evidence="4 7" id="KW-0645">Protease</keyword>
<dbReference type="Gene3D" id="2.120.10.60">
    <property type="entry name" value="Tricorn protease N-terminal domain"/>
    <property type="match status" value="1"/>
</dbReference>
<dbReference type="EMBL" id="CP053586">
    <property type="protein sequence ID" value="WNZ21585.1"/>
    <property type="molecule type" value="Genomic_DNA"/>
</dbReference>
<feature type="site" description="Transition state stabilizer; via amide nitrogen" evidence="9">
    <location>
        <position position="978"/>
    </location>
</feature>
<dbReference type="Gene3D" id="2.130.10.10">
    <property type="entry name" value="YVTN repeat-like/Quinoprotein amine dehydrogenase"/>
    <property type="match status" value="1"/>
</dbReference>
<evidence type="ECO:0000256" key="2">
    <source>
        <dbReference type="ARBA" id="ARBA00008524"/>
    </source>
</evidence>
<feature type="active site" description="Nucleophile" evidence="8">
    <location>
        <position position="977"/>
    </location>
</feature>
<keyword evidence="5 7" id="KW-0378">Hydrolase</keyword>
<dbReference type="Gene3D" id="3.30.750.44">
    <property type="match status" value="1"/>
</dbReference>
<proteinExistence type="inferred from homology"/>
<dbReference type="Pfam" id="PF03572">
    <property type="entry name" value="Peptidase_S41"/>
    <property type="match status" value="1"/>
</dbReference>
<sequence>MSQAGYYRHPTISGDRVVFVCEDDLWSVPVQGGVAMRLTANLARVQHPFLSPDGEHLAFVGREEGHSEVYCMSAAGGVAKRLTFMGSAQVVGWSRDSQSIVFSSAAGQPFGRMVHLYTISPAGGLPEPLPYGLAHSVAFAPHGGVVLGRNTGEPAYWKRYRGGRVGVLWVDPSGDGSFQKLISLNGNLTAPMWVGERIYFLSDHDGIGNLYSCTPTGEDLQQHSQQRQYYARNATSDGQRIVYHAGADLFCFDPATGAEHQIEVQFHSPRIQRQRKFVEADEFLETYDLHPEGHSVVITSRGKSFCFGNWEGAVFQLGRPDAGRYRLTHWLNDKQRLVGISDRSGAERLEILTLDFAAEPQPLEIDIGRVTRLDVSPVADQVVLSNHRQELIWVDLVTQTSRILDCSQFQPIQGFAWSPDGQWVAYSCAETQHTFSIKLCRISDGETHVLTPPRFRDVNPAFDPGGKFIYFLSMREFNPVHDRIYSDWSFPKTMRPFLISLQRETPSPFVPVPRPLNGAKAKAATPAASEATDAPATENSDEAEKNQAKTPDPLRIDWDGIEQRILGFPVPEGIYGQIIGIEGKVLFTTFPVQGSLDWRYNNGKSEAKPSLELYDFEAHKQERIAADVSSFRIGRDQKTLIYRSGNRLRVCGIAPQDRDRKETEPGRKSGWLDLNRVRLAVSPEQEWPQMFREAWRLQQEQFWTADMSGVDWQRVYQRYAPLLDRIGCRSEFADLVLEMQGELGTSHAYESGGDYREEPDYRMGFLGADFCYDAEADAYRVDHIVQGDSWTEQNSPLNQLGVNVQPGDLLLAVGGQRVSRHCSPQELLVNQAGCEVALTFVAANAAANASDSSATPRTVTVKTLRSETALRYREWVERNYRQVQAATQGQIGYIHIPDMGVIGYAEFHRYYFAETHKAGLIVDVRHNRGGNVSQFILEKLARPRLGYDINRWGKPDPYPSHSVAGPIVAITDEYSASDGDIFSHSFKLMKLGTLIGKRTWGGVIGIHPRHALVDHGRVTQPEYSFWFVDVGWQVENYGTDPDIEVEITPQDWAQGRDTQLETAIQIITNQLAENPVILPDFGERPHLPLPS</sequence>
<dbReference type="InterPro" id="IPR029045">
    <property type="entry name" value="ClpP/crotonase-like_dom_sf"/>
</dbReference>
<dbReference type="RefSeq" id="WP_316432837.1">
    <property type="nucleotide sequence ID" value="NZ_CP053586.1"/>
</dbReference>
<dbReference type="GO" id="GO:0006508">
    <property type="term" value="P:proteolysis"/>
    <property type="evidence" value="ECO:0007669"/>
    <property type="project" value="UniProtKB-UniRule"/>
</dbReference>
<keyword evidence="6 7" id="KW-0720">Serine protease</keyword>
<dbReference type="Gene3D" id="3.90.226.10">
    <property type="entry name" value="2-enoyl-CoA Hydratase, Chain A, domain 1"/>
    <property type="match status" value="1"/>
</dbReference>
<dbReference type="InterPro" id="IPR029414">
    <property type="entry name" value="Tricorn_PDZ"/>
</dbReference>
<gene>
    <name evidence="12" type="ORF">HJG54_00995</name>
</gene>
<dbReference type="InterPro" id="IPR036034">
    <property type="entry name" value="PDZ_sf"/>
</dbReference>
<comment type="similarity">
    <text evidence="2 7">Belongs to the peptidase S41B family.</text>
</comment>
<dbReference type="InterPro" id="IPR015943">
    <property type="entry name" value="WD40/YVTN_repeat-like_dom_sf"/>
</dbReference>
<evidence type="ECO:0000256" key="4">
    <source>
        <dbReference type="ARBA" id="ARBA00022670"/>
    </source>
</evidence>
<dbReference type="Pfam" id="PF14685">
    <property type="entry name" value="PDZ_Tricorn"/>
    <property type="match status" value="1"/>
</dbReference>
<evidence type="ECO:0000256" key="6">
    <source>
        <dbReference type="ARBA" id="ARBA00022825"/>
    </source>
</evidence>
<dbReference type="EC" id="3.4.21.-" evidence="7"/>
<dbReference type="SUPFAM" id="SSF69304">
    <property type="entry name" value="Tricorn protease N-terminal domain"/>
    <property type="match status" value="1"/>
</dbReference>
<dbReference type="SMART" id="SM00245">
    <property type="entry name" value="TSPc"/>
    <property type="match status" value="1"/>
</dbReference>
<evidence type="ECO:0000256" key="7">
    <source>
        <dbReference type="PIRNR" id="PIRNR036421"/>
    </source>
</evidence>
<dbReference type="InterPro" id="IPR005151">
    <property type="entry name" value="Tail-specific_protease"/>
</dbReference>
<dbReference type="AlphaFoldDB" id="A0AA97AE42"/>
<dbReference type="InterPro" id="IPR028204">
    <property type="entry name" value="Tricorn_C1"/>
</dbReference>
<evidence type="ECO:0000256" key="9">
    <source>
        <dbReference type="PIRSR" id="PIRSR036421-3"/>
    </source>
</evidence>
<dbReference type="SUPFAM" id="SSF82171">
    <property type="entry name" value="DPP6 N-terminal domain-like"/>
    <property type="match status" value="1"/>
</dbReference>
<accession>A0AA97AE42</accession>
<reference evidence="12" key="1">
    <citation type="submission" date="2020-05" db="EMBL/GenBank/DDBJ databases">
        <authorList>
            <person name="Zhu T."/>
            <person name="Keshari N."/>
            <person name="Lu X."/>
        </authorList>
    </citation>
    <scope>NUCLEOTIDE SEQUENCE</scope>
    <source>
        <strain evidence="12">NK1-12</strain>
    </source>
</reference>
<feature type="domain" description="Tail specific protease" evidence="11">
    <location>
        <begin position="856"/>
        <end position="1046"/>
    </location>
</feature>
<protein>
    <recommendedName>
        <fullName evidence="7">Tricorn protease homolog</fullName>
        <ecNumber evidence="7">3.4.21.-</ecNumber>
    </recommendedName>
</protein>
<dbReference type="Pfam" id="PF14684">
    <property type="entry name" value="Tricorn_C1"/>
    <property type="match status" value="1"/>
</dbReference>
<keyword evidence="3 7" id="KW-0963">Cytoplasm</keyword>
<dbReference type="Gene3D" id="2.30.42.10">
    <property type="match status" value="1"/>
</dbReference>
<dbReference type="CDD" id="cd07562">
    <property type="entry name" value="Peptidase_S41_TRI"/>
    <property type="match status" value="1"/>
</dbReference>
<evidence type="ECO:0000259" key="11">
    <source>
        <dbReference type="SMART" id="SM00245"/>
    </source>
</evidence>
<feature type="active site" description="Charge relay system" evidence="8">
    <location>
        <position position="747"/>
    </location>
</feature>
<dbReference type="PANTHER" id="PTHR43253">
    <property type="entry name" value="TRICORN PROTEASE HOMOLOG 2-RELATED"/>
    <property type="match status" value="1"/>
</dbReference>
<comment type="subcellular location">
    <subcellularLocation>
        <location evidence="1 7">Cytoplasm</location>
    </subcellularLocation>
</comment>
<dbReference type="Pfam" id="PF26549">
    <property type="entry name" value="Tricorn_N"/>
    <property type="match status" value="1"/>
</dbReference>
<evidence type="ECO:0000256" key="3">
    <source>
        <dbReference type="ARBA" id="ARBA00022490"/>
    </source>
</evidence>
<dbReference type="GO" id="GO:0005737">
    <property type="term" value="C:cytoplasm"/>
    <property type="evidence" value="ECO:0007669"/>
    <property type="project" value="UniProtKB-SubCell"/>
</dbReference>
<organism evidence="12">
    <name type="scientific">Leptolyngbya sp. NK1-12</name>
    <dbReference type="NCBI Taxonomy" id="2547451"/>
    <lineage>
        <taxon>Bacteria</taxon>
        <taxon>Bacillati</taxon>
        <taxon>Cyanobacteriota</taxon>
        <taxon>Cyanophyceae</taxon>
        <taxon>Leptolyngbyales</taxon>
        <taxon>Leptolyngbyaceae</taxon>
        <taxon>Leptolyngbya group</taxon>
        <taxon>Leptolyngbya</taxon>
    </lineage>
</organism>
<dbReference type="PANTHER" id="PTHR43253:SF1">
    <property type="entry name" value="TRICORN PROTEASE HOMOLOG 2-RELATED"/>
    <property type="match status" value="1"/>
</dbReference>
<feature type="compositionally biased region" description="Low complexity" evidence="10">
    <location>
        <begin position="520"/>
        <end position="538"/>
    </location>
</feature>
<dbReference type="SUPFAM" id="SSF50156">
    <property type="entry name" value="PDZ domain-like"/>
    <property type="match status" value="1"/>
</dbReference>
<feature type="active site" description="Charge relay system" evidence="8">
    <location>
        <position position="1035"/>
    </location>
</feature>
<evidence type="ECO:0000256" key="10">
    <source>
        <dbReference type="SAM" id="MobiDB-lite"/>
    </source>
</evidence>
<comment type="function">
    <text evidence="7">Degrades oligopeptides.</text>
</comment>